<proteinExistence type="predicted"/>
<comment type="caution">
    <text evidence="1">The sequence shown here is derived from an EMBL/GenBank/DDBJ whole genome shotgun (WGS) entry which is preliminary data.</text>
</comment>
<organism evidence="1 2">
    <name type="scientific">Solanum commersonii</name>
    <name type="common">Commerson's wild potato</name>
    <name type="synonym">Commerson's nightshade</name>
    <dbReference type="NCBI Taxonomy" id="4109"/>
    <lineage>
        <taxon>Eukaryota</taxon>
        <taxon>Viridiplantae</taxon>
        <taxon>Streptophyta</taxon>
        <taxon>Embryophyta</taxon>
        <taxon>Tracheophyta</taxon>
        <taxon>Spermatophyta</taxon>
        <taxon>Magnoliopsida</taxon>
        <taxon>eudicotyledons</taxon>
        <taxon>Gunneridae</taxon>
        <taxon>Pentapetalae</taxon>
        <taxon>asterids</taxon>
        <taxon>lamiids</taxon>
        <taxon>Solanales</taxon>
        <taxon>Solanaceae</taxon>
        <taxon>Solanoideae</taxon>
        <taxon>Solaneae</taxon>
        <taxon>Solanum</taxon>
    </lineage>
</organism>
<accession>A0A9J6A5Q3</accession>
<name>A0A9J6A5Q3_SOLCO</name>
<dbReference type="Proteomes" id="UP000824120">
    <property type="component" value="Chromosome 2"/>
</dbReference>
<keyword evidence="2" id="KW-1185">Reference proteome</keyword>
<sequence>MVPAKGGLPSLGVDFLLPNFEFPLLPSTLPSKSKTNSIVTSIMTKEKTFADTLNDNEILEDSMLMKITHIEKHQCGRYSTRKMDRAGIIGKFSYEWRDLEELRRIIPQQYYLKGDCQIGLLWSKHILY</sequence>
<evidence type="ECO:0000313" key="1">
    <source>
        <dbReference type="EMBL" id="KAG5619885.1"/>
    </source>
</evidence>
<evidence type="ECO:0000313" key="2">
    <source>
        <dbReference type="Proteomes" id="UP000824120"/>
    </source>
</evidence>
<dbReference type="OrthoDB" id="851886at2759"/>
<dbReference type="EMBL" id="JACXVP010000002">
    <property type="protein sequence ID" value="KAG5619885.1"/>
    <property type="molecule type" value="Genomic_DNA"/>
</dbReference>
<gene>
    <name evidence="1" type="ORF">H5410_005103</name>
</gene>
<reference evidence="1 2" key="1">
    <citation type="submission" date="2020-09" db="EMBL/GenBank/DDBJ databases">
        <title>De no assembly of potato wild relative species, Solanum commersonii.</title>
        <authorList>
            <person name="Cho K."/>
        </authorList>
    </citation>
    <scope>NUCLEOTIDE SEQUENCE [LARGE SCALE GENOMIC DNA]</scope>
    <source>
        <strain evidence="1">LZ3.2</strain>
        <tissue evidence="1">Leaf</tissue>
    </source>
</reference>
<protein>
    <submittedName>
        <fullName evidence="1">Uncharacterized protein</fullName>
    </submittedName>
</protein>
<dbReference type="AlphaFoldDB" id="A0A9J6A5Q3"/>